<evidence type="ECO:0000259" key="14">
    <source>
        <dbReference type="Pfam" id="PF18962"/>
    </source>
</evidence>
<evidence type="ECO:0000256" key="12">
    <source>
        <dbReference type="SAM" id="SignalP"/>
    </source>
</evidence>
<protein>
    <submittedName>
        <fullName evidence="16">DNRLRE domain-containing protein</fullName>
    </submittedName>
</protein>
<dbReference type="Proteomes" id="UP000323994">
    <property type="component" value="Unassembled WGS sequence"/>
</dbReference>
<keyword evidence="10" id="KW-0325">Glycoprotein</keyword>
<accession>A0A5M8QTC5</accession>
<evidence type="ECO:0000259" key="13">
    <source>
        <dbReference type="Pfam" id="PF11721"/>
    </source>
</evidence>
<dbReference type="PANTHER" id="PTHR13460:SF0">
    <property type="entry name" value="MALECTIN"/>
    <property type="match status" value="1"/>
</dbReference>
<dbReference type="NCBIfam" id="TIGR04183">
    <property type="entry name" value="Por_Secre_tail"/>
    <property type="match status" value="1"/>
</dbReference>
<dbReference type="Pfam" id="PF24517">
    <property type="entry name" value="CBM96"/>
    <property type="match status" value="1"/>
</dbReference>
<keyword evidence="9" id="KW-0472">Membrane</keyword>
<evidence type="ECO:0000256" key="2">
    <source>
        <dbReference type="ARBA" id="ARBA00004613"/>
    </source>
</evidence>
<keyword evidence="5" id="KW-0812">Transmembrane</keyword>
<feature type="domain" description="Malectin" evidence="13">
    <location>
        <begin position="850"/>
        <end position="999"/>
    </location>
</feature>
<dbReference type="InterPro" id="IPR030916">
    <property type="entry name" value="ELWxxDGT_rpt"/>
</dbReference>
<evidence type="ECO:0000256" key="10">
    <source>
        <dbReference type="ARBA" id="ARBA00023180"/>
    </source>
</evidence>
<dbReference type="SUPFAM" id="SSF49785">
    <property type="entry name" value="Galactose-binding domain-like"/>
    <property type="match status" value="1"/>
</dbReference>
<comment type="similarity">
    <text evidence="3">Belongs to the malectin family.</text>
</comment>
<feature type="chain" id="PRO_5024392069" evidence="12">
    <location>
        <begin position="23"/>
        <end position="1274"/>
    </location>
</feature>
<name>A0A5M8QTC5_9BACT</name>
<evidence type="ECO:0000313" key="16">
    <source>
        <dbReference type="EMBL" id="KAA6438300.1"/>
    </source>
</evidence>
<dbReference type="Pfam" id="PF11721">
    <property type="entry name" value="Malectin"/>
    <property type="match status" value="1"/>
</dbReference>
<dbReference type="GO" id="GO:0016020">
    <property type="term" value="C:membrane"/>
    <property type="evidence" value="ECO:0007669"/>
    <property type="project" value="TreeGrafter"/>
</dbReference>
<keyword evidence="4" id="KW-0964">Secreted</keyword>
<dbReference type="InterPro" id="IPR008979">
    <property type="entry name" value="Galactose-bd-like_sf"/>
</dbReference>
<dbReference type="InterPro" id="IPR021720">
    <property type="entry name" value="Malectin_dom"/>
</dbReference>
<evidence type="ECO:0000256" key="6">
    <source>
        <dbReference type="ARBA" id="ARBA00022729"/>
    </source>
</evidence>
<proteinExistence type="inferred from homology"/>
<dbReference type="EMBL" id="VBSN01000049">
    <property type="protein sequence ID" value="KAA6438300.1"/>
    <property type="molecule type" value="Genomic_DNA"/>
</dbReference>
<evidence type="ECO:0000256" key="7">
    <source>
        <dbReference type="ARBA" id="ARBA00022824"/>
    </source>
</evidence>
<dbReference type="Gene3D" id="2.60.120.430">
    <property type="entry name" value="Galactose-binding lectin"/>
    <property type="match status" value="1"/>
</dbReference>
<keyword evidence="11" id="KW-0119">Carbohydrate metabolism</keyword>
<organism evidence="16 17">
    <name type="scientific">Dyadobacter flavalbus</name>
    <dbReference type="NCBI Taxonomy" id="2579942"/>
    <lineage>
        <taxon>Bacteria</taxon>
        <taxon>Pseudomonadati</taxon>
        <taxon>Bacteroidota</taxon>
        <taxon>Cytophagia</taxon>
        <taxon>Cytophagales</taxon>
        <taxon>Spirosomataceae</taxon>
        <taxon>Dyadobacter</taxon>
    </lineage>
</organism>
<evidence type="ECO:0000256" key="11">
    <source>
        <dbReference type="ARBA" id="ARBA00023277"/>
    </source>
</evidence>
<evidence type="ECO:0000256" key="8">
    <source>
        <dbReference type="ARBA" id="ARBA00022989"/>
    </source>
</evidence>
<keyword evidence="6 12" id="KW-0732">Signal</keyword>
<dbReference type="GO" id="GO:0030246">
    <property type="term" value="F:carbohydrate binding"/>
    <property type="evidence" value="ECO:0007669"/>
    <property type="project" value="InterPro"/>
</dbReference>
<comment type="subcellular location">
    <subcellularLocation>
        <location evidence="1">Endoplasmic reticulum membrane</location>
        <topology evidence="1">Single-pass type I membrane protein</topology>
    </subcellularLocation>
    <subcellularLocation>
        <location evidence="2">Secreted</location>
    </subcellularLocation>
</comment>
<dbReference type="NCBIfam" id="NF033679">
    <property type="entry name" value="DNRLRE_dom"/>
    <property type="match status" value="1"/>
</dbReference>
<keyword evidence="8" id="KW-1133">Transmembrane helix</keyword>
<dbReference type="PANTHER" id="PTHR13460">
    <property type="match status" value="1"/>
</dbReference>
<evidence type="ECO:0000256" key="9">
    <source>
        <dbReference type="ARBA" id="ARBA00023136"/>
    </source>
</evidence>
<evidence type="ECO:0000259" key="15">
    <source>
        <dbReference type="Pfam" id="PF24517"/>
    </source>
</evidence>
<evidence type="ECO:0000256" key="5">
    <source>
        <dbReference type="ARBA" id="ARBA00022692"/>
    </source>
</evidence>
<evidence type="ECO:0000256" key="1">
    <source>
        <dbReference type="ARBA" id="ARBA00004115"/>
    </source>
</evidence>
<dbReference type="InterPro" id="IPR055372">
    <property type="entry name" value="CBM96"/>
</dbReference>
<feature type="domain" description="Carbohydrate-binding module family 96" evidence="15">
    <location>
        <begin position="1006"/>
        <end position="1167"/>
    </location>
</feature>
<keyword evidence="17" id="KW-1185">Reference proteome</keyword>
<dbReference type="NCBIfam" id="TIGR04534">
    <property type="entry name" value="ELWxxDGT_rpt"/>
    <property type="match status" value="2"/>
</dbReference>
<gene>
    <name evidence="16" type="ORF">FEM33_16515</name>
</gene>
<dbReference type="InterPro" id="IPR039155">
    <property type="entry name" value="MLEC"/>
</dbReference>
<keyword evidence="7" id="KW-0256">Endoplasmic reticulum</keyword>
<dbReference type="Pfam" id="PF18962">
    <property type="entry name" value="Por_Secre_tail"/>
    <property type="match status" value="1"/>
</dbReference>
<feature type="domain" description="Secretion system C-terminal sorting" evidence="14">
    <location>
        <begin position="1194"/>
        <end position="1272"/>
    </location>
</feature>
<evidence type="ECO:0000256" key="4">
    <source>
        <dbReference type="ARBA" id="ARBA00022525"/>
    </source>
</evidence>
<evidence type="ECO:0000313" key="17">
    <source>
        <dbReference type="Proteomes" id="UP000323994"/>
    </source>
</evidence>
<dbReference type="InterPro" id="IPR026444">
    <property type="entry name" value="Secre_tail"/>
</dbReference>
<feature type="signal peptide" evidence="12">
    <location>
        <begin position="1"/>
        <end position="22"/>
    </location>
</feature>
<sequence>MLMKKLRSFWVICLISIQSLLAQQGALVKDINVTGSASGFRIYESIVVGDLIYMIADDSFQNKGLWKSDGTAEGTVLVKEIEGMNPANLISAGNMIYFVVSNSIGAAYLWKSDGTPEGTASLQQVDSDVVNVQTGTRFLVNVNGTLYFFGQGGLMKTDGTTAGTVLLKPLDRWEQARIIDMANVNGKLFLILYENQVRRLYKSDGTAAGTVPVQTNTDFQIYEPLAAVGSNLYFRGLAGESRGLFKASDTSPVTKVKEFSFFLSNFTDAGNIFYFTHDQRELWKSDGTAAGTVLVKNINTGAPSDPSMFTAVNGQLYFVINDSTYGRELWKSEGTASTTAMVKDIRPGVTGSGIRELTAVGSKVAFVANDGSGEKLWQSNGTASGTKVLADMPASRLLNVHGTLYFNGNAGGGLELFKSTMVTGGTSQVTDIAKPESIPLGFTEINGISYFSADDGIHGRELWKTDGTAAGTVLVSDVTSGKSGSSPELITNVGGTAFFTAGNGSQVHSLWKSNGTAATTVKVKDFTKADILKGLINVNGTLFFGVLNSSGLQLWKSNGTTAGTQLIKTIPQTTDFAPVTMNGQIFFGAYDGINSVELWKSDGTTAGTTLIKDVAPNSGQSIYTSIAVAGNYVYYISIAYTNGPKIILVKSDGTAAGTTVVRNIKEHLTSRLTAVNNLVYFIEFNGSAFDDYPGEELWRTDGTEQGTFLLTTMRTYDYENLLTHNMTAVNGIFYFVPHEEEQLWKSDGTVEGTQPVRTIGSMENGASIRHTAGIGNTLYFTTSDGVNGLELWKTQGTSESTSLAYEMTPNGSTIFYELAALNNQLLISADNGMYGAELFKYQDAAVQAAVRINAGGQAYAASSSRQFTADAYYDGTTRISHAASGDILNTTDDQLYKEQRLGQAFSYQIPGVNGTVNVVLHFAEIYWGVPARTSSPGAGKRRFNVDIEGSRKLTNYDIFTAAGGAMRARTETFTVHVTDGTLNINFQSGAADQPIIAAIEVVPARQVTLGPVADAYVRNTPYEAANFGKETVLDVKTGSLPSYQRHAFLKFSLASVSQVHSAKLRIYGSNVQSSTSGSISAYGVTNDAWTETGINWSNAPAGSGAALGTVNVNGTAKYYEIDVTSFVKSQLATDKTVSLMLTNPANQNLQFSFNSRENTANKPQLLIRLTNPDARLNSGDEPLTAATQESASGIYPNPAAKRFTVSISENHKGNVSLQLTSLTGNSFPVTTPEPVRPASKIEVDISAISVANGMYIMQIQSEALTETVKVFIKE</sequence>
<evidence type="ECO:0000256" key="3">
    <source>
        <dbReference type="ARBA" id="ARBA00009141"/>
    </source>
</evidence>
<dbReference type="AlphaFoldDB" id="A0A5M8QTC5"/>
<dbReference type="GO" id="GO:0005576">
    <property type="term" value="C:extracellular region"/>
    <property type="evidence" value="ECO:0007669"/>
    <property type="project" value="UniProtKB-SubCell"/>
</dbReference>
<reference evidence="16 17" key="1">
    <citation type="submission" date="2019-05" db="EMBL/GenBank/DDBJ databases">
        <authorList>
            <person name="Qu J.-H."/>
        </authorList>
    </citation>
    <scope>NUCLEOTIDE SEQUENCE [LARGE SCALE GENOMIC DNA]</scope>
    <source>
        <strain evidence="16 17">NS28</strain>
    </source>
</reference>
<comment type="caution">
    <text evidence="16">The sequence shown here is derived from an EMBL/GenBank/DDBJ whole genome shotgun (WGS) entry which is preliminary data.</text>
</comment>